<gene>
    <name evidence="2" type="ORF">RIF29_14487</name>
</gene>
<proteinExistence type="predicted"/>
<comment type="caution">
    <text evidence="2">The sequence shown here is derived from an EMBL/GenBank/DDBJ whole genome shotgun (WGS) entry which is preliminary data.</text>
</comment>
<name>A0AAN9FK64_CROPI</name>
<evidence type="ECO:0000313" key="2">
    <source>
        <dbReference type="EMBL" id="KAK7273438.1"/>
    </source>
</evidence>
<keyword evidence="3" id="KW-1185">Reference proteome</keyword>
<sequence length="133" mass="13890">MFRHHLRYTHAPAPITLAPKITPITIPAFFVAFNFIEDLSKTSFSLVTLTPSKSASPAVAGDGKEGEVSGKGVGGESSEVGVGDGDGGGSGGEGGRLRVDNDLPFVTYYLATTLAIIPDLKPPSLCTLVRLHH</sequence>
<protein>
    <submittedName>
        <fullName evidence="2">Uncharacterized protein</fullName>
    </submittedName>
</protein>
<feature type="compositionally biased region" description="Gly residues" evidence="1">
    <location>
        <begin position="82"/>
        <end position="94"/>
    </location>
</feature>
<organism evidence="2 3">
    <name type="scientific">Crotalaria pallida</name>
    <name type="common">Smooth rattlebox</name>
    <name type="synonym">Crotalaria striata</name>
    <dbReference type="NCBI Taxonomy" id="3830"/>
    <lineage>
        <taxon>Eukaryota</taxon>
        <taxon>Viridiplantae</taxon>
        <taxon>Streptophyta</taxon>
        <taxon>Embryophyta</taxon>
        <taxon>Tracheophyta</taxon>
        <taxon>Spermatophyta</taxon>
        <taxon>Magnoliopsida</taxon>
        <taxon>eudicotyledons</taxon>
        <taxon>Gunneridae</taxon>
        <taxon>Pentapetalae</taxon>
        <taxon>rosids</taxon>
        <taxon>fabids</taxon>
        <taxon>Fabales</taxon>
        <taxon>Fabaceae</taxon>
        <taxon>Papilionoideae</taxon>
        <taxon>50 kb inversion clade</taxon>
        <taxon>genistoids sensu lato</taxon>
        <taxon>core genistoids</taxon>
        <taxon>Crotalarieae</taxon>
        <taxon>Crotalaria</taxon>
    </lineage>
</organism>
<dbReference type="Proteomes" id="UP001372338">
    <property type="component" value="Unassembled WGS sequence"/>
</dbReference>
<evidence type="ECO:0000256" key="1">
    <source>
        <dbReference type="SAM" id="MobiDB-lite"/>
    </source>
</evidence>
<evidence type="ECO:0000313" key="3">
    <source>
        <dbReference type="Proteomes" id="UP001372338"/>
    </source>
</evidence>
<reference evidence="2 3" key="1">
    <citation type="submission" date="2024-01" db="EMBL/GenBank/DDBJ databases">
        <title>The genomes of 5 underutilized Papilionoideae crops provide insights into root nodulation and disease resistanc.</title>
        <authorList>
            <person name="Yuan L."/>
        </authorList>
    </citation>
    <scope>NUCLEOTIDE SEQUENCE [LARGE SCALE GENOMIC DNA]</scope>
    <source>
        <strain evidence="2">ZHUSHIDOU_FW_LH</strain>
        <tissue evidence="2">Leaf</tissue>
    </source>
</reference>
<feature type="region of interest" description="Disordered" evidence="1">
    <location>
        <begin position="53"/>
        <end position="96"/>
    </location>
</feature>
<accession>A0AAN9FK64</accession>
<dbReference type="EMBL" id="JAYWIO010000003">
    <property type="protein sequence ID" value="KAK7273438.1"/>
    <property type="molecule type" value="Genomic_DNA"/>
</dbReference>
<dbReference type="AlphaFoldDB" id="A0AAN9FK64"/>